<name>A0ABW9F0L8_9GAMM</name>
<dbReference type="Gene3D" id="2.60.40.10">
    <property type="entry name" value="Immunoglobulins"/>
    <property type="match status" value="1"/>
</dbReference>
<evidence type="ECO:0000313" key="3">
    <source>
        <dbReference type="Proteomes" id="UP001629523"/>
    </source>
</evidence>
<proteinExistence type="predicted"/>
<reference evidence="2 3" key="1">
    <citation type="journal article" date="2024" name="Infect. Genet. Evol.">
        <title>Characteristics and comparative genome analysis of Yersinia enterocolitica and related species associated with human infections in Switzerland 2019-2023.</title>
        <authorList>
            <person name="Stevens M.J.A."/>
            <person name="Horlbog J.A."/>
            <person name="Diethelm A."/>
            <person name="Stephan R."/>
            <person name="Nuesch-Inderbinen M."/>
        </authorList>
    </citation>
    <scope>NUCLEOTIDE SEQUENCE [LARGE SCALE GENOMIC DNA]</scope>
    <source>
        <strain evidence="2 3">N20-0302</strain>
    </source>
</reference>
<dbReference type="InterPro" id="IPR013783">
    <property type="entry name" value="Ig-like_fold"/>
</dbReference>
<sequence length="72" mass="7498">MKFMSITLVAVLLLLVGAALTEVVVGKKAPDTTYVDPMSTEHFPVAGVGGGSVVWKIIIDFGAIGLPHSSPF</sequence>
<dbReference type="InterPro" id="IPR016148">
    <property type="entry name" value="Pili_assmbl_chaperone_C"/>
</dbReference>
<feature type="domain" description="Pili assembly chaperone C-terminal" evidence="1">
    <location>
        <begin position="28"/>
        <end position="64"/>
    </location>
</feature>
<dbReference type="Proteomes" id="UP001629523">
    <property type="component" value="Unassembled WGS sequence"/>
</dbReference>
<dbReference type="InterPro" id="IPR036316">
    <property type="entry name" value="Pili_assmbl_chap_C_dom_sf"/>
</dbReference>
<protein>
    <recommendedName>
        <fullName evidence="1">Pili assembly chaperone C-terminal domain-containing protein</fullName>
    </recommendedName>
</protein>
<evidence type="ECO:0000313" key="2">
    <source>
        <dbReference type="EMBL" id="MFM1347856.1"/>
    </source>
</evidence>
<organism evidence="2 3">
    <name type="scientific">Yersinia proxima</name>
    <dbReference type="NCBI Taxonomy" id="2890316"/>
    <lineage>
        <taxon>Bacteria</taxon>
        <taxon>Pseudomonadati</taxon>
        <taxon>Pseudomonadota</taxon>
        <taxon>Gammaproteobacteria</taxon>
        <taxon>Enterobacterales</taxon>
        <taxon>Yersiniaceae</taxon>
        <taxon>Yersinia</taxon>
    </lineage>
</organism>
<dbReference type="GeneID" id="93971268"/>
<evidence type="ECO:0000259" key="1">
    <source>
        <dbReference type="Pfam" id="PF02753"/>
    </source>
</evidence>
<dbReference type="EMBL" id="JBBEST010000007">
    <property type="protein sequence ID" value="MFM1347856.1"/>
    <property type="molecule type" value="Genomic_DNA"/>
</dbReference>
<accession>A0ABW9F0L8</accession>
<comment type="caution">
    <text evidence="2">The sequence shown here is derived from an EMBL/GenBank/DDBJ whole genome shotgun (WGS) entry which is preliminary data.</text>
</comment>
<dbReference type="RefSeq" id="WP_050076615.1">
    <property type="nucleotide sequence ID" value="NZ_CABHYG010000014.1"/>
</dbReference>
<dbReference type="Pfam" id="PF02753">
    <property type="entry name" value="PapD_C"/>
    <property type="match status" value="1"/>
</dbReference>
<gene>
    <name evidence="2" type="ORF">WFP14_14980</name>
</gene>
<keyword evidence="3" id="KW-1185">Reference proteome</keyword>
<dbReference type="SUPFAM" id="SSF49584">
    <property type="entry name" value="Periplasmic chaperone C-domain"/>
    <property type="match status" value="1"/>
</dbReference>